<organism evidence="2 3">
    <name type="scientific">Brenthis ino</name>
    <name type="common">lesser marbled fritillary</name>
    <dbReference type="NCBI Taxonomy" id="405034"/>
    <lineage>
        <taxon>Eukaryota</taxon>
        <taxon>Metazoa</taxon>
        <taxon>Ecdysozoa</taxon>
        <taxon>Arthropoda</taxon>
        <taxon>Hexapoda</taxon>
        <taxon>Insecta</taxon>
        <taxon>Pterygota</taxon>
        <taxon>Neoptera</taxon>
        <taxon>Endopterygota</taxon>
        <taxon>Lepidoptera</taxon>
        <taxon>Glossata</taxon>
        <taxon>Ditrysia</taxon>
        <taxon>Papilionoidea</taxon>
        <taxon>Nymphalidae</taxon>
        <taxon>Heliconiinae</taxon>
        <taxon>Argynnini</taxon>
        <taxon>Brenthis</taxon>
    </lineage>
</organism>
<feature type="compositionally biased region" description="Basic and acidic residues" evidence="1">
    <location>
        <begin position="170"/>
        <end position="181"/>
    </location>
</feature>
<dbReference type="OrthoDB" id="8195429at2759"/>
<feature type="non-terminal residue" evidence="2">
    <location>
        <position position="269"/>
    </location>
</feature>
<accession>A0A8J9VB12</accession>
<feature type="compositionally biased region" description="Polar residues" evidence="1">
    <location>
        <begin position="108"/>
        <end position="120"/>
    </location>
</feature>
<feature type="compositionally biased region" description="Low complexity" evidence="1">
    <location>
        <begin position="132"/>
        <end position="150"/>
    </location>
</feature>
<evidence type="ECO:0000313" key="2">
    <source>
        <dbReference type="EMBL" id="CAH0723200.1"/>
    </source>
</evidence>
<proteinExistence type="predicted"/>
<dbReference type="EMBL" id="OV170223">
    <property type="protein sequence ID" value="CAH0723200.1"/>
    <property type="molecule type" value="Genomic_DNA"/>
</dbReference>
<gene>
    <name evidence="2" type="ORF">BINO364_LOCUS9062</name>
</gene>
<reference evidence="2" key="1">
    <citation type="submission" date="2021-12" db="EMBL/GenBank/DDBJ databases">
        <authorList>
            <person name="Martin H S."/>
        </authorList>
    </citation>
    <scope>NUCLEOTIDE SEQUENCE</scope>
</reference>
<protein>
    <submittedName>
        <fullName evidence="2">Uncharacterized protein</fullName>
    </submittedName>
</protein>
<name>A0A8J9VB12_9NEOP</name>
<sequence>MSRSYGWSPRNVFHAAAAAAAAAEAFVGRRGPPPLLRSRTLPAIIAPGFSILHAQIDPQRTTEITQSQLLCRGVSANKVCGLRAHAPRISFINKEEPDPHELRRKSASSRLGNSPRSSIASEDRTDSLALRVPTPRGSVSSTSSTSTGSRLARLLTQGVRGTPEETGADTPRRLSWERRESAGQLPRSASIDSVVEAAICARHSEPGPTTLQLPRADRALSLVSPAVGRRAKSQRGQAVAGDNEREFVLFIGYTRSVEMHCWLVVYNHS</sequence>
<keyword evidence="3" id="KW-1185">Reference proteome</keyword>
<feature type="region of interest" description="Disordered" evidence="1">
    <location>
        <begin position="91"/>
        <end position="188"/>
    </location>
</feature>
<evidence type="ECO:0000256" key="1">
    <source>
        <dbReference type="SAM" id="MobiDB-lite"/>
    </source>
</evidence>
<evidence type="ECO:0000313" key="3">
    <source>
        <dbReference type="Proteomes" id="UP000838878"/>
    </source>
</evidence>
<dbReference type="AlphaFoldDB" id="A0A8J9VB12"/>
<dbReference type="Proteomes" id="UP000838878">
    <property type="component" value="Chromosome 3"/>
</dbReference>